<dbReference type="PROSITE" id="PS51625">
    <property type="entry name" value="SAM_MT_TRMB"/>
    <property type="match status" value="1"/>
</dbReference>
<evidence type="ECO:0000256" key="3">
    <source>
        <dbReference type="ARBA" id="ARBA00022603"/>
    </source>
</evidence>
<proteinExistence type="inferred from homology"/>
<dbReference type="PANTHER" id="PTHR23417">
    <property type="entry name" value="3-DEOXY-D-MANNO-OCTULOSONIC-ACID TRANSFERASE/TRNA GUANINE-N 7 - -METHYLTRANSFERASE"/>
    <property type="match status" value="1"/>
</dbReference>
<dbReference type="EC" id="2.1.1.33" evidence="7"/>
<keyword evidence="4 7" id="KW-0808">Transferase</keyword>
<evidence type="ECO:0000256" key="6">
    <source>
        <dbReference type="ARBA" id="ARBA00022694"/>
    </source>
</evidence>
<evidence type="ECO:0000256" key="8">
    <source>
        <dbReference type="SAM" id="MobiDB-lite"/>
    </source>
</evidence>
<comment type="caution">
    <text evidence="7">Lacks conserved residue(s) required for the propagation of feature annotation.</text>
</comment>
<feature type="binding site" evidence="7">
    <location>
        <position position="104"/>
    </location>
    <ligand>
        <name>S-adenosyl-L-methionine</name>
        <dbReference type="ChEBI" id="CHEBI:59789"/>
    </ligand>
</feature>
<keyword evidence="3 7" id="KW-0489">Methyltransferase</keyword>
<evidence type="ECO:0000256" key="1">
    <source>
        <dbReference type="ARBA" id="ARBA00000142"/>
    </source>
</evidence>
<evidence type="ECO:0000313" key="9">
    <source>
        <dbReference type="EMBL" id="AYD90893.1"/>
    </source>
</evidence>
<comment type="function">
    <text evidence="2 7">Catalyzes the formation of N(7)-methylguanine at position 46 (m7G46) in tRNA.</text>
</comment>
<gene>
    <name evidence="7 9" type="primary">trmB</name>
    <name evidence="9" type="ORF">D5R93_07845</name>
</gene>
<organism evidence="9 10">
    <name type="scientific">Actinomyces lilanjuaniae</name>
    <dbReference type="NCBI Taxonomy" id="2321394"/>
    <lineage>
        <taxon>Bacteria</taxon>
        <taxon>Bacillati</taxon>
        <taxon>Actinomycetota</taxon>
        <taxon>Actinomycetes</taxon>
        <taxon>Actinomycetales</taxon>
        <taxon>Actinomycetaceae</taxon>
        <taxon>Actinomyces</taxon>
    </lineage>
</organism>
<dbReference type="Proteomes" id="UP000273001">
    <property type="component" value="Chromosome"/>
</dbReference>
<dbReference type="Pfam" id="PF02390">
    <property type="entry name" value="Methyltransf_4"/>
    <property type="match status" value="1"/>
</dbReference>
<comment type="pathway">
    <text evidence="7">tRNA modification; N(7)-methylguanine-tRNA biosynthesis.</text>
</comment>
<feature type="binding site" evidence="7">
    <location>
        <position position="79"/>
    </location>
    <ligand>
        <name>S-adenosyl-L-methionine</name>
        <dbReference type="ChEBI" id="CHEBI:59789"/>
    </ligand>
</feature>
<name>A0ABM6Z686_9ACTO</name>
<evidence type="ECO:0000256" key="2">
    <source>
        <dbReference type="ARBA" id="ARBA00003015"/>
    </source>
</evidence>
<dbReference type="PANTHER" id="PTHR23417:SF14">
    <property type="entry name" value="PENTACOTRIPEPTIDE-REPEAT REGION OF PRORP DOMAIN-CONTAINING PROTEIN"/>
    <property type="match status" value="1"/>
</dbReference>
<evidence type="ECO:0000313" key="10">
    <source>
        <dbReference type="Proteomes" id="UP000273001"/>
    </source>
</evidence>
<dbReference type="HAMAP" id="MF_01057">
    <property type="entry name" value="tRNA_methyltr_TrmB"/>
    <property type="match status" value="1"/>
</dbReference>
<dbReference type="InterPro" id="IPR003358">
    <property type="entry name" value="tRNA_(Gua-N-7)_MeTrfase_Trmb"/>
</dbReference>
<feature type="binding site" evidence="7">
    <location>
        <position position="158"/>
    </location>
    <ligand>
        <name>substrate</name>
    </ligand>
</feature>
<keyword evidence="5 7" id="KW-0949">S-adenosyl-L-methionine</keyword>
<feature type="region of interest" description="Disordered" evidence="8">
    <location>
        <begin position="306"/>
        <end position="341"/>
    </location>
</feature>
<dbReference type="GO" id="GO:0008176">
    <property type="term" value="F:tRNA (guanine(46)-N7)-methyltransferase activity"/>
    <property type="evidence" value="ECO:0007669"/>
    <property type="project" value="UniProtKB-EC"/>
</dbReference>
<evidence type="ECO:0000256" key="4">
    <source>
        <dbReference type="ARBA" id="ARBA00022679"/>
    </source>
</evidence>
<keyword evidence="10" id="KW-1185">Reference proteome</keyword>
<feature type="region of interest" description="Disordered" evidence="8">
    <location>
        <begin position="1"/>
        <end position="25"/>
    </location>
</feature>
<dbReference type="NCBIfam" id="TIGR00091">
    <property type="entry name" value="tRNA (guanosine(46)-N7)-methyltransferase TrmB"/>
    <property type="match status" value="1"/>
</dbReference>
<protein>
    <recommendedName>
        <fullName evidence="7">tRNA (guanine-N(7)-)-methyltransferase</fullName>
        <ecNumber evidence="7">2.1.1.33</ecNumber>
    </recommendedName>
    <alternativeName>
        <fullName evidence="7">tRNA (guanine(46)-N(7))-methyltransferase</fullName>
    </alternativeName>
    <alternativeName>
        <fullName evidence="7">tRNA(m7G46)-methyltransferase</fullName>
    </alternativeName>
</protein>
<dbReference type="InterPro" id="IPR055361">
    <property type="entry name" value="tRNA_methyltr_TrmB_bact"/>
</dbReference>
<evidence type="ECO:0000256" key="7">
    <source>
        <dbReference type="HAMAP-Rule" id="MF_01057"/>
    </source>
</evidence>
<comment type="catalytic activity">
    <reaction evidence="1 7">
        <text>guanosine(46) in tRNA + S-adenosyl-L-methionine = N(7)-methylguanosine(46) in tRNA + S-adenosyl-L-homocysteine</text>
        <dbReference type="Rhea" id="RHEA:42708"/>
        <dbReference type="Rhea" id="RHEA-COMP:10188"/>
        <dbReference type="Rhea" id="RHEA-COMP:10189"/>
        <dbReference type="ChEBI" id="CHEBI:57856"/>
        <dbReference type="ChEBI" id="CHEBI:59789"/>
        <dbReference type="ChEBI" id="CHEBI:74269"/>
        <dbReference type="ChEBI" id="CHEBI:74480"/>
        <dbReference type="EC" id="2.1.1.33"/>
    </reaction>
</comment>
<evidence type="ECO:0000256" key="5">
    <source>
        <dbReference type="ARBA" id="ARBA00022691"/>
    </source>
</evidence>
<feature type="binding site" evidence="7">
    <location>
        <position position="131"/>
    </location>
    <ligand>
        <name>S-adenosyl-L-methionine</name>
        <dbReference type="ChEBI" id="CHEBI:59789"/>
    </ligand>
</feature>
<dbReference type="EMBL" id="CP032514">
    <property type="protein sequence ID" value="AYD90893.1"/>
    <property type="molecule type" value="Genomic_DNA"/>
</dbReference>
<keyword evidence="6 7" id="KW-0819">tRNA processing</keyword>
<sequence length="341" mass="37231">MPGQQHPPRSHAIPSRVRSYSRAGGRLRPGQARALARLAPRYVVPVPRADAVRTVSPDFRLDPEQVFGHVGQVRPLVVEVGPGSGEALLAHAASRPECDYLAVEVWETAVARLVSAISRQGLPNVRVVPADAAQLLATALPVGCASEVWVFFPDPWRKPRHRKRRLVTTSFADSVARVLRPGGVWRMATDWADYAWQMRDVAEEVSALPQGIRADDTLPYFRYDDAGARADLGVQAAQEGSLGNGLDPGSPAGIRGGWSPRYAGRVMTRFEKRGLEAGRTVRDLTVTRTEVPWEPGRGASVLQTLQDQARSWQQHESQPWHLRDATPLGSLAGASGCRSQS</sequence>
<comment type="similarity">
    <text evidence="7">Belongs to the class I-like SAM-binding methyltransferase superfamily. TrmB family.</text>
</comment>
<feature type="binding site" evidence="7">
    <location>
        <position position="154"/>
    </location>
    <ligand>
        <name>S-adenosyl-L-methionine</name>
        <dbReference type="ChEBI" id="CHEBI:59789"/>
    </ligand>
</feature>
<dbReference type="Gene3D" id="3.40.50.150">
    <property type="entry name" value="Vaccinia Virus protein VP39"/>
    <property type="match status" value="1"/>
</dbReference>
<accession>A0ABM6Z686</accession>
<reference evidence="9 10" key="1">
    <citation type="submission" date="2018-09" db="EMBL/GenBank/DDBJ databases">
        <authorList>
            <person name="Li J."/>
        </authorList>
    </citation>
    <scope>NUCLEOTIDE SEQUENCE [LARGE SCALE GENOMIC DNA]</scope>
    <source>
        <strain evidence="9 10">2129</strain>
    </source>
</reference>
<dbReference type="InterPro" id="IPR029063">
    <property type="entry name" value="SAM-dependent_MTases_sf"/>
</dbReference>
<dbReference type="CDD" id="cd02440">
    <property type="entry name" value="AdoMet_MTases"/>
    <property type="match status" value="1"/>
</dbReference>
<feature type="binding site" evidence="7">
    <location>
        <position position="190"/>
    </location>
    <ligand>
        <name>substrate</name>
    </ligand>
</feature>
<feature type="compositionally biased region" description="Polar residues" evidence="8">
    <location>
        <begin position="306"/>
        <end position="317"/>
    </location>
</feature>
<feature type="binding site" evidence="7">
    <location>
        <begin position="268"/>
        <end position="271"/>
    </location>
    <ligand>
        <name>substrate</name>
    </ligand>
</feature>
<dbReference type="SUPFAM" id="SSF53335">
    <property type="entry name" value="S-adenosyl-L-methionine-dependent methyltransferases"/>
    <property type="match status" value="1"/>
</dbReference>